<gene>
    <name evidence="1" type="ORF">DIJ64_01445</name>
</gene>
<reference evidence="1 2" key="1">
    <citation type="submission" date="2018-05" db="EMBL/GenBank/DDBJ databases">
        <title>Evolution of small genomes with special reference to Mycobacterium leprae.</title>
        <authorList>
            <person name="Mohanty P.S."/>
            <person name="Bansal A.K."/>
            <person name="Gupta U.D."/>
            <person name="Naaz F."/>
            <person name="Dwivedi V.D."/>
            <person name="Singh H."/>
            <person name="Gupta G."/>
            <person name="Sharma S."/>
            <person name="Arora M."/>
        </authorList>
    </citation>
    <scope>NUCLEOTIDE SEQUENCE [LARGE SCALE GENOMIC DNA]</scope>
    <source>
        <strain evidence="1 2">MRHRU-235-G</strain>
    </source>
</reference>
<dbReference type="Proteomes" id="UP000249682">
    <property type="component" value="Chromosome"/>
</dbReference>
<dbReference type="AlphaFoldDB" id="A0AAD0KQP8"/>
<organism evidence="1 2">
    <name type="scientific">Mycobacterium leprae</name>
    <dbReference type="NCBI Taxonomy" id="1769"/>
    <lineage>
        <taxon>Bacteria</taxon>
        <taxon>Bacillati</taxon>
        <taxon>Actinomycetota</taxon>
        <taxon>Actinomycetes</taxon>
        <taxon>Mycobacteriales</taxon>
        <taxon>Mycobacteriaceae</taxon>
        <taxon>Mycobacterium</taxon>
    </lineage>
</organism>
<dbReference type="EMBL" id="CP029543">
    <property type="protein sequence ID" value="AWV47235.1"/>
    <property type="molecule type" value="Genomic_DNA"/>
</dbReference>
<accession>A0AAD0KQP8</accession>
<evidence type="ECO:0000313" key="1">
    <source>
        <dbReference type="EMBL" id="AWV47235.1"/>
    </source>
</evidence>
<proteinExistence type="predicted"/>
<protein>
    <submittedName>
        <fullName evidence="1">Uncharacterized protein</fullName>
    </submittedName>
</protein>
<name>A0AAD0KQP8_MYCLR</name>
<dbReference type="RefSeq" id="WP_049769628.1">
    <property type="nucleotide sequence ID" value="NZ_CP029543.1"/>
</dbReference>
<evidence type="ECO:0000313" key="2">
    <source>
        <dbReference type="Proteomes" id="UP000249682"/>
    </source>
</evidence>
<dbReference type="SMR" id="A0AAD0KQP8"/>
<sequence>MYRHVDVADLLTQLAIPIPTAAILPMVTYCLQQHTRSGVDLQNCRLVAVGHRVVYVGNESKASLLSTLHKTSAVQELEVTRKWPHSIPRIVVFAIVFFHDL</sequence>